<dbReference type="Proteomes" id="UP001595979">
    <property type="component" value="Unassembled WGS sequence"/>
</dbReference>
<dbReference type="InterPro" id="IPR007410">
    <property type="entry name" value="LpqE-like"/>
</dbReference>
<comment type="caution">
    <text evidence="3">The sequence shown here is derived from an EMBL/GenBank/DDBJ whole genome shotgun (WGS) entry which is preliminary data.</text>
</comment>
<dbReference type="Pfam" id="PF04314">
    <property type="entry name" value="PCuAC"/>
    <property type="match status" value="1"/>
</dbReference>
<reference evidence="4" key="1">
    <citation type="journal article" date="2019" name="Int. J. Syst. Evol. Microbiol.">
        <title>The Global Catalogue of Microorganisms (GCM) 10K type strain sequencing project: providing services to taxonomists for standard genome sequencing and annotation.</title>
        <authorList>
            <consortium name="The Broad Institute Genomics Platform"/>
            <consortium name="The Broad Institute Genome Sequencing Center for Infectious Disease"/>
            <person name="Wu L."/>
            <person name="Ma J."/>
        </authorList>
    </citation>
    <scope>NUCLEOTIDE SEQUENCE [LARGE SCALE GENOMIC DNA]</scope>
    <source>
        <strain evidence="4">CGMCC 1.15053</strain>
    </source>
</reference>
<evidence type="ECO:0000313" key="4">
    <source>
        <dbReference type="Proteomes" id="UP001595979"/>
    </source>
</evidence>
<accession>A0ABW1DFK8</accession>
<gene>
    <name evidence="3" type="ORF">ACFPQ6_04095</name>
</gene>
<evidence type="ECO:0000256" key="1">
    <source>
        <dbReference type="SAM" id="MobiDB-lite"/>
    </source>
</evidence>
<dbReference type="InterPro" id="IPR006311">
    <property type="entry name" value="TAT_signal"/>
</dbReference>
<dbReference type="EMBL" id="JBHSOH010000005">
    <property type="protein sequence ID" value="MFC5847482.1"/>
    <property type="molecule type" value="Genomic_DNA"/>
</dbReference>
<dbReference type="RefSeq" id="WP_380046668.1">
    <property type="nucleotide sequence ID" value="NZ_JBHSOH010000005.1"/>
</dbReference>
<protein>
    <submittedName>
        <fullName evidence="3">Copper chaperone PCu(A)C</fullName>
    </submittedName>
</protein>
<dbReference type="PROSITE" id="PS51318">
    <property type="entry name" value="TAT"/>
    <property type="match status" value="1"/>
</dbReference>
<dbReference type="PANTHER" id="PTHR36302:SF1">
    <property type="entry name" value="COPPER CHAPERONE PCU(A)C"/>
    <property type="match status" value="1"/>
</dbReference>
<evidence type="ECO:0000313" key="3">
    <source>
        <dbReference type="EMBL" id="MFC5847482.1"/>
    </source>
</evidence>
<organism evidence="3 4">
    <name type="scientific">Deinococcus petrolearius</name>
    <dbReference type="NCBI Taxonomy" id="1751295"/>
    <lineage>
        <taxon>Bacteria</taxon>
        <taxon>Thermotogati</taxon>
        <taxon>Deinococcota</taxon>
        <taxon>Deinococci</taxon>
        <taxon>Deinococcales</taxon>
        <taxon>Deinococcaceae</taxon>
        <taxon>Deinococcus</taxon>
    </lineage>
</organism>
<dbReference type="InterPro" id="IPR036182">
    <property type="entry name" value="PCuAC_sf"/>
</dbReference>
<name>A0ABW1DFK8_9DEIO</name>
<proteinExistence type="predicted"/>
<dbReference type="PANTHER" id="PTHR36302">
    <property type="entry name" value="BLR7088 PROTEIN"/>
    <property type="match status" value="1"/>
</dbReference>
<feature type="chain" id="PRO_5047304314" evidence="2">
    <location>
        <begin position="34"/>
        <end position="183"/>
    </location>
</feature>
<feature type="signal peptide" evidence="2">
    <location>
        <begin position="1"/>
        <end position="33"/>
    </location>
</feature>
<sequence>MSQLPFALRRSGLAGRLAGAALTALTLAPLALAQHAGHAMPMPARPGAEAQTRGGSTSGASAPLPLRASAATVVAVPPGIRETSVFLTLTNTGARPLKITGVRSEVAGRALLMNPVKSGAMTGMKTAAALLVPARGQLTLDATGDHVMLRGLKRALKVGETLKVVLVTADGRSLTLNATVKKP</sequence>
<dbReference type="InterPro" id="IPR058248">
    <property type="entry name" value="Lxx211020-like"/>
</dbReference>
<keyword evidence="2" id="KW-0732">Signal</keyword>
<keyword evidence="4" id="KW-1185">Reference proteome</keyword>
<dbReference type="SUPFAM" id="SSF110087">
    <property type="entry name" value="DR1885-like metal-binding protein"/>
    <property type="match status" value="1"/>
</dbReference>
<evidence type="ECO:0000256" key="2">
    <source>
        <dbReference type="SAM" id="SignalP"/>
    </source>
</evidence>
<dbReference type="Gene3D" id="2.60.40.1890">
    <property type="entry name" value="PCu(A)C copper chaperone"/>
    <property type="match status" value="1"/>
</dbReference>
<feature type="region of interest" description="Disordered" evidence="1">
    <location>
        <begin position="41"/>
        <end position="63"/>
    </location>
</feature>